<protein>
    <submittedName>
        <fullName evidence="1">Uncharacterized protein</fullName>
    </submittedName>
</protein>
<dbReference type="HOGENOM" id="CLU_3391892_0_0_6"/>
<keyword evidence="2" id="KW-1185">Reference proteome</keyword>
<reference evidence="1 2" key="1">
    <citation type="submission" date="2013-12" db="EMBL/GenBank/DDBJ databases">
        <authorList>
            <consortium name="DOE Joint Genome Institute"/>
            <person name="Muyzer G."/>
            <person name="Huntemann M."/>
            <person name="Han J."/>
            <person name="Chen A."/>
            <person name="Kyrpides N."/>
            <person name="Mavromatis K."/>
            <person name="Markowitz V."/>
            <person name="Palaniappan K."/>
            <person name="Ivanova N."/>
            <person name="Schaumberg A."/>
            <person name="Pati A."/>
            <person name="Liolios K."/>
            <person name="Nordberg H.P."/>
            <person name="Cantor M.N."/>
            <person name="Hua S.X."/>
            <person name="Woyke T."/>
        </authorList>
    </citation>
    <scope>NUCLEOTIDE SEQUENCE [LARGE SCALE GENOMIC DNA]</scope>
    <source>
        <strain evidence="1 2">ARh 1</strain>
    </source>
</reference>
<dbReference type="AlphaFoldDB" id="W0DNI1"/>
<proteinExistence type="predicted"/>
<dbReference type="EMBL" id="CP007029">
    <property type="protein sequence ID" value="AHF00017.1"/>
    <property type="molecule type" value="Genomic_DNA"/>
</dbReference>
<gene>
    <name evidence="1" type="ORF">THITH_06550</name>
</gene>
<accession>W0DNI1</accession>
<evidence type="ECO:0000313" key="1">
    <source>
        <dbReference type="EMBL" id="AHF00017.1"/>
    </source>
</evidence>
<dbReference type="STRING" id="713585.THITH_06550"/>
<organism evidence="1 2">
    <name type="scientific">Thioalkalivibrio paradoxus ARh 1</name>
    <dbReference type="NCBI Taxonomy" id="713585"/>
    <lineage>
        <taxon>Bacteria</taxon>
        <taxon>Pseudomonadati</taxon>
        <taxon>Pseudomonadota</taxon>
        <taxon>Gammaproteobacteria</taxon>
        <taxon>Chromatiales</taxon>
        <taxon>Ectothiorhodospiraceae</taxon>
        <taxon>Thioalkalivibrio</taxon>
    </lineage>
</organism>
<dbReference type="KEGG" id="tti:THITH_06550"/>
<evidence type="ECO:0000313" key="2">
    <source>
        <dbReference type="Proteomes" id="UP000005289"/>
    </source>
</evidence>
<name>W0DNI1_9GAMM</name>
<dbReference type="Proteomes" id="UP000005289">
    <property type="component" value="Chromosome"/>
</dbReference>
<sequence length="32" mass="3309">MRGKGAASRILLAGFDAPGSRPEDVIPARDAL</sequence>